<evidence type="ECO:0000256" key="3">
    <source>
        <dbReference type="ARBA" id="ARBA00022723"/>
    </source>
</evidence>
<name>A0ABV7JHH5_9GAMM</name>
<evidence type="ECO:0000256" key="6">
    <source>
        <dbReference type="SAM" id="MobiDB-lite"/>
    </source>
</evidence>
<comment type="cofactor">
    <cofactor evidence="1">
        <name>[4Fe-4S] cluster</name>
        <dbReference type="ChEBI" id="CHEBI:49883"/>
    </cofactor>
</comment>
<reference evidence="9" key="1">
    <citation type="journal article" date="2019" name="Int. J. Syst. Evol. Microbiol.">
        <title>The Global Catalogue of Microorganisms (GCM) 10K type strain sequencing project: providing services to taxonomists for standard genome sequencing and annotation.</title>
        <authorList>
            <consortium name="The Broad Institute Genomics Platform"/>
            <consortium name="The Broad Institute Genome Sequencing Center for Infectious Disease"/>
            <person name="Wu L."/>
            <person name="Ma J."/>
        </authorList>
    </citation>
    <scope>NUCLEOTIDE SEQUENCE [LARGE SCALE GENOMIC DNA]</scope>
    <source>
        <strain evidence="9">KCTC 42953</strain>
    </source>
</reference>
<feature type="compositionally biased region" description="Basic and acidic residues" evidence="6">
    <location>
        <begin position="191"/>
        <end position="200"/>
    </location>
</feature>
<dbReference type="InterPro" id="IPR050377">
    <property type="entry name" value="Radical_SAM_PqqE_MftC-like"/>
</dbReference>
<dbReference type="SUPFAM" id="SSF102114">
    <property type="entry name" value="Radical SAM enzymes"/>
    <property type="match status" value="1"/>
</dbReference>
<sequence length="353" mass="38858">MKKNFTTQELVIHLTLKCPLNCSHCCVEADINQSESLDKTKVLNSILACQDIPSINKVSFTGGDPFVAKEILLAGIKQASQLGLNTAVVTSAFWAKTKNRAVKTLQPFIDAGLSEIMLSYDDAHAAYLDEHYIVNAFQAAVNNGVEVKINVVREPDDLIDKNHMEQLLNPRGRYNSLLKISETAVNSTGRAKQDESESTRRQRAQADQVYRGPCTSVLRHISAQSNGQWVPCCGVIKPPAALEMGNLGSHELGEVLSQAHEDPVLQWLAYEGPVEIMKQITAGTEQPMEDEDFDGICHACDQLFNNPSNQTLLDKALPDKLTSLKLQHAIYGIIGLNSSQPPPQPTTQQFDHD</sequence>
<dbReference type="InterPro" id="IPR013785">
    <property type="entry name" value="Aldolase_TIM"/>
</dbReference>
<dbReference type="EMBL" id="JBHRTS010000008">
    <property type="protein sequence ID" value="MFC3195531.1"/>
    <property type="molecule type" value="Genomic_DNA"/>
</dbReference>
<dbReference type="CDD" id="cd01335">
    <property type="entry name" value="Radical_SAM"/>
    <property type="match status" value="1"/>
</dbReference>
<accession>A0ABV7JHH5</accession>
<feature type="region of interest" description="Disordered" evidence="6">
    <location>
        <begin position="185"/>
        <end position="207"/>
    </location>
</feature>
<protein>
    <submittedName>
        <fullName evidence="8">Radical SAM protein</fullName>
    </submittedName>
</protein>
<evidence type="ECO:0000313" key="8">
    <source>
        <dbReference type="EMBL" id="MFC3195531.1"/>
    </source>
</evidence>
<dbReference type="RefSeq" id="WP_077412880.1">
    <property type="nucleotide sequence ID" value="NZ_JBHRTS010000008.1"/>
</dbReference>
<comment type="caution">
    <text evidence="8">The sequence shown here is derived from an EMBL/GenBank/DDBJ whole genome shotgun (WGS) entry which is preliminary data.</text>
</comment>
<gene>
    <name evidence="8" type="ORF">ACFODZ_14850</name>
</gene>
<dbReference type="InterPro" id="IPR058240">
    <property type="entry name" value="rSAM_sf"/>
</dbReference>
<evidence type="ECO:0000256" key="1">
    <source>
        <dbReference type="ARBA" id="ARBA00001966"/>
    </source>
</evidence>
<evidence type="ECO:0000259" key="7">
    <source>
        <dbReference type="Pfam" id="PF04055"/>
    </source>
</evidence>
<evidence type="ECO:0000313" key="9">
    <source>
        <dbReference type="Proteomes" id="UP001595533"/>
    </source>
</evidence>
<dbReference type="Proteomes" id="UP001595533">
    <property type="component" value="Unassembled WGS sequence"/>
</dbReference>
<dbReference type="InterPro" id="IPR007197">
    <property type="entry name" value="rSAM"/>
</dbReference>
<keyword evidence="4" id="KW-0408">Iron</keyword>
<dbReference type="SFLD" id="SFLDS00029">
    <property type="entry name" value="Radical_SAM"/>
    <property type="match status" value="1"/>
</dbReference>
<feature type="domain" description="Radical SAM core" evidence="7">
    <location>
        <begin position="14"/>
        <end position="146"/>
    </location>
</feature>
<dbReference type="Gene3D" id="3.20.20.70">
    <property type="entry name" value="Aldolase class I"/>
    <property type="match status" value="1"/>
</dbReference>
<proteinExistence type="predicted"/>
<evidence type="ECO:0000256" key="4">
    <source>
        <dbReference type="ARBA" id="ARBA00023004"/>
    </source>
</evidence>
<keyword evidence="2" id="KW-0949">S-adenosyl-L-methionine</keyword>
<evidence type="ECO:0000256" key="5">
    <source>
        <dbReference type="ARBA" id="ARBA00023014"/>
    </source>
</evidence>
<dbReference type="SFLD" id="SFLDG01067">
    <property type="entry name" value="SPASM/twitch_domain_containing"/>
    <property type="match status" value="1"/>
</dbReference>
<keyword evidence="5" id="KW-0411">Iron-sulfur</keyword>
<dbReference type="PANTHER" id="PTHR11228:SF34">
    <property type="entry name" value="TUNGSTEN-CONTAINING ALDEHYDE FERREDOXIN OXIDOREDUCTASE COFACTOR MODIFYING PROTEIN"/>
    <property type="match status" value="1"/>
</dbReference>
<dbReference type="PANTHER" id="PTHR11228">
    <property type="entry name" value="RADICAL SAM DOMAIN PROTEIN"/>
    <property type="match status" value="1"/>
</dbReference>
<keyword evidence="3" id="KW-0479">Metal-binding</keyword>
<dbReference type="Pfam" id="PF04055">
    <property type="entry name" value="Radical_SAM"/>
    <property type="match status" value="1"/>
</dbReference>
<organism evidence="8 9">
    <name type="scientific">Marinicella sediminis</name>
    <dbReference type="NCBI Taxonomy" id="1792834"/>
    <lineage>
        <taxon>Bacteria</taxon>
        <taxon>Pseudomonadati</taxon>
        <taxon>Pseudomonadota</taxon>
        <taxon>Gammaproteobacteria</taxon>
        <taxon>Lysobacterales</taxon>
        <taxon>Marinicellaceae</taxon>
        <taxon>Marinicella</taxon>
    </lineage>
</organism>
<evidence type="ECO:0000256" key="2">
    <source>
        <dbReference type="ARBA" id="ARBA00022691"/>
    </source>
</evidence>
<keyword evidence="9" id="KW-1185">Reference proteome</keyword>